<dbReference type="AlphaFoldDB" id="A0A444J6F7"/>
<comment type="caution">
    <text evidence="5">The sequence shown here is derived from an EMBL/GenBank/DDBJ whole genome shotgun (WGS) entry which is preliminary data.</text>
</comment>
<dbReference type="GO" id="GO:0030983">
    <property type="term" value="F:mismatched DNA binding"/>
    <property type="evidence" value="ECO:0007669"/>
    <property type="project" value="InterPro"/>
</dbReference>
<reference evidence="5 6" key="1">
    <citation type="submission" date="2017-01" db="EMBL/GenBank/DDBJ databases">
        <title>The cable genome- insights into the physiology and evolution of filamentous bacteria capable of sulfide oxidation via long distance electron transfer.</title>
        <authorList>
            <person name="Schreiber L."/>
            <person name="Bjerg J.T."/>
            <person name="Boggild A."/>
            <person name="Van De Vossenberg J."/>
            <person name="Meysman F."/>
            <person name="Nielsen L.P."/>
            <person name="Schramm A."/>
            <person name="Kjeldsen K.U."/>
        </authorList>
    </citation>
    <scope>NUCLEOTIDE SEQUENCE [LARGE SCALE GENOMIC DNA]</scope>
    <source>
        <strain evidence="5">A1</strain>
    </source>
</reference>
<dbReference type="InterPro" id="IPR045076">
    <property type="entry name" value="MutS"/>
</dbReference>
<feature type="non-terminal residue" evidence="5">
    <location>
        <position position="1"/>
    </location>
</feature>
<dbReference type="SUPFAM" id="SSF52540">
    <property type="entry name" value="P-loop containing nucleoside triphosphate hydrolases"/>
    <property type="match status" value="1"/>
</dbReference>
<dbReference type="Gene3D" id="6.10.140.430">
    <property type="match status" value="1"/>
</dbReference>
<dbReference type="Gene3D" id="3.40.50.300">
    <property type="entry name" value="P-loop containing nucleotide triphosphate hydrolases"/>
    <property type="match status" value="1"/>
</dbReference>
<evidence type="ECO:0000256" key="2">
    <source>
        <dbReference type="ARBA" id="ARBA00022840"/>
    </source>
</evidence>
<dbReference type="PANTHER" id="PTHR11361">
    <property type="entry name" value="DNA MISMATCH REPAIR PROTEIN MUTS FAMILY MEMBER"/>
    <property type="match status" value="1"/>
</dbReference>
<proteinExistence type="predicted"/>
<dbReference type="GO" id="GO:0140664">
    <property type="term" value="F:ATP-dependent DNA damage sensor activity"/>
    <property type="evidence" value="ECO:0007669"/>
    <property type="project" value="InterPro"/>
</dbReference>
<evidence type="ECO:0000256" key="1">
    <source>
        <dbReference type="ARBA" id="ARBA00022741"/>
    </source>
</evidence>
<dbReference type="Proteomes" id="UP000288086">
    <property type="component" value="Unassembled WGS sequence"/>
</dbReference>
<evidence type="ECO:0000313" key="5">
    <source>
        <dbReference type="EMBL" id="RWX48662.1"/>
    </source>
</evidence>
<dbReference type="InterPro" id="IPR027417">
    <property type="entry name" value="P-loop_NTPase"/>
</dbReference>
<dbReference type="GO" id="GO:0006298">
    <property type="term" value="P:mismatch repair"/>
    <property type="evidence" value="ECO:0007669"/>
    <property type="project" value="InterPro"/>
</dbReference>
<keyword evidence="3" id="KW-0238">DNA-binding</keyword>
<dbReference type="InterPro" id="IPR000432">
    <property type="entry name" value="DNA_mismatch_repair_MutS_C"/>
</dbReference>
<sequence>RGTSTYDGLAIAWAVAEELADKNGRGVKTMFATHYHELTDLATTHERIQNYSIAVREQDNRIHFLHKLVQGAASRSYGIQVAALAGVPDHVVARAQEILTNIEQGEFTATGEPTITVSVRERKQEPYCQMSLFPPKEDPVRDRLKEIDPDELTPRQAQELIYELVGLLR</sequence>
<organism evidence="5 6">
    <name type="scientific">Candidatus Electrothrix communis</name>
    <dbReference type="NCBI Taxonomy" id="1859133"/>
    <lineage>
        <taxon>Bacteria</taxon>
        <taxon>Pseudomonadati</taxon>
        <taxon>Thermodesulfobacteriota</taxon>
        <taxon>Desulfobulbia</taxon>
        <taxon>Desulfobulbales</taxon>
        <taxon>Desulfobulbaceae</taxon>
        <taxon>Candidatus Electrothrix</taxon>
    </lineage>
</organism>
<dbReference type="EMBL" id="MTKP01000123">
    <property type="protein sequence ID" value="RWX48662.1"/>
    <property type="molecule type" value="Genomic_DNA"/>
</dbReference>
<protein>
    <submittedName>
        <fullName evidence="5">MutS domain V</fullName>
    </submittedName>
</protein>
<keyword evidence="2" id="KW-0067">ATP-binding</keyword>
<dbReference type="Pfam" id="PF00488">
    <property type="entry name" value="MutS_V"/>
    <property type="match status" value="1"/>
</dbReference>
<dbReference type="GO" id="GO:0005524">
    <property type="term" value="F:ATP binding"/>
    <property type="evidence" value="ECO:0007669"/>
    <property type="project" value="UniProtKB-KW"/>
</dbReference>
<accession>A0A444J6F7</accession>
<evidence type="ECO:0000313" key="6">
    <source>
        <dbReference type="Proteomes" id="UP000288086"/>
    </source>
</evidence>
<keyword evidence="6" id="KW-1185">Reference proteome</keyword>
<evidence type="ECO:0000256" key="3">
    <source>
        <dbReference type="ARBA" id="ARBA00023125"/>
    </source>
</evidence>
<dbReference type="PANTHER" id="PTHR11361:SF34">
    <property type="entry name" value="DNA MISMATCH REPAIR PROTEIN MSH1, MITOCHONDRIAL"/>
    <property type="match status" value="1"/>
</dbReference>
<feature type="domain" description="DNA mismatch repair proteins mutS family" evidence="4">
    <location>
        <begin position="1"/>
        <end position="100"/>
    </location>
</feature>
<name>A0A444J6F7_9BACT</name>
<gene>
    <name evidence="5" type="ORF">VT98_11235</name>
</gene>
<keyword evidence="1" id="KW-0547">Nucleotide-binding</keyword>
<evidence type="ECO:0000259" key="4">
    <source>
        <dbReference type="SMART" id="SM00534"/>
    </source>
</evidence>
<dbReference type="SMART" id="SM00534">
    <property type="entry name" value="MUTSac"/>
    <property type="match status" value="1"/>
</dbReference>